<accession>A0A4Y9ET94</accession>
<evidence type="ECO:0000313" key="3">
    <source>
        <dbReference type="Proteomes" id="UP000297737"/>
    </source>
</evidence>
<reference evidence="2 3" key="1">
    <citation type="submission" date="2019-02" db="EMBL/GenBank/DDBJ databases">
        <title>Polymorphobacter sp. isolated from the lake at the Tibet of China.</title>
        <authorList>
            <person name="Li A."/>
        </authorList>
    </citation>
    <scope>NUCLEOTIDE SEQUENCE [LARGE SCALE GENOMIC DNA]</scope>
    <source>
        <strain evidence="2 3">DJ1R-1</strain>
    </source>
</reference>
<dbReference type="OrthoDB" id="1814359at2"/>
<evidence type="ECO:0000313" key="2">
    <source>
        <dbReference type="EMBL" id="TFU06540.1"/>
    </source>
</evidence>
<evidence type="ECO:0000259" key="1">
    <source>
        <dbReference type="Pfam" id="PF04230"/>
    </source>
</evidence>
<dbReference type="Proteomes" id="UP000297737">
    <property type="component" value="Unassembled WGS sequence"/>
</dbReference>
<organism evidence="2 3">
    <name type="scientific">Glacieibacterium arshaanense</name>
    <dbReference type="NCBI Taxonomy" id="2511025"/>
    <lineage>
        <taxon>Bacteria</taxon>
        <taxon>Pseudomonadati</taxon>
        <taxon>Pseudomonadota</taxon>
        <taxon>Alphaproteobacteria</taxon>
        <taxon>Sphingomonadales</taxon>
        <taxon>Sphingosinicellaceae</taxon>
        <taxon>Glacieibacterium</taxon>
    </lineage>
</organism>
<feature type="domain" description="Polysaccharide pyruvyl transferase" evidence="1">
    <location>
        <begin position="75"/>
        <end position="316"/>
    </location>
</feature>
<dbReference type="RefSeq" id="WP_135245264.1">
    <property type="nucleotide sequence ID" value="NZ_SIHO01000001.1"/>
</dbReference>
<keyword evidence="3" id="KW-1185">Reference proteome</keyword>
<dbReference type="InterPro" id="IPR007345">
    <property type="entry name" value="Polysacch_pyruvyl_Trfase"/>
</dbReference>
<dbReference type="PANTHER" id="PTHR36836">
    <property type="entry name" value="COLANIC ACID BIOSYNTHESIS PROTEIN WCAK"/>
    <property type="match status" value="1"/>
</dbReference>
<name>A0A4Y9ET94_9SPHN</name>
<dbReference type="Pfam" id="PF04230">
    <property type="entry name" value="PS_pyruv_trans"/>
    <property type="match status" value="1"/>
</dbReference>
<dbReference type="AlphaFoldDB" id="A0A4Y9ET94"/>
<gene>
    <name evidence="2" type="ORF">EUV02_06065</name>
</gene>
<sequence>MPRQFEIGLVWHSVRSGNLGVGALSVGNIALARRAAERAGLTPKFTVIGPREPGPIYISGPDISAREITGRYMASPGGYWADLGHLDYVLDIGAGDSFADIYPDKRFAYIMATKAMAIARGVPMILSPQTIGPFSRQPHSAAAAWACTRAEAVFARDPLSMAALAKLAPHAKAFQAVDVAFALPFERRPKSSGKPRIGINVSGLLFSGGYTGKNEFGIEVDYAALTRGLVAALLARGDVEVMLFGHVNSPLPNDDDGVAVDALAREFPGATKVAPFTSPSEAKSFISGLDFVVGARMHATIAAYSSGVPVVPVSYSRKFEGLFGGLGYDWMVPVRGLTTDAAIAYVLNAYERRAKLAADIARGSAIVEAGLETYVAELARCFAAAAARK</sequence>
<dbReference type="GO" id="GO:0016740">
    <property type="term" value="F:transferase activity"/>
    <property type="evidence" value="ECO:0007669"/>
    <property type="project" value="UniProtKB-KW"/>
</dbReference>
<dbReference type="EMBL" id="SIHO01000001">
    <property type="protein sequence ID" value="TFU06540.1"/>
    <property type="molecule type" value="Genomic_DNA"/>
</dbReference>
<comment type="caution">
    <text evidence="2">The sequence shown here is derived from an EMBL/GenBank/DDBJ whole genome shotgun (WGS) entry which is preliminary data.</text>
</comment>
<protein>
    <submittedName>
        <fullName evidence="2">Polysaccharide pyruvyl transferase family protein</fullName>
    </submittedName>
</protein>
<dbReference type="PANTHER" id="PTHR36836:SF1">
    <property type="entry name" value="COLANIC ACID BIOSYNTHESIS PROTEIN WCAK"/>
    <property type="match status" value="1"/>
</dbReference>
<keyword evidence="2" id="KW-0808">Transferase</keyword>
<proteinExistence type="predicted"/>